<evidence type="ECO:0000313" key="2">
    <source>
        <dbReference type="Proteomes" id="UP000006053"/>
    </source>
</evidence>
<sequence length="97" mass="10650">MIPALPCLAIPLKKAIIRNRWKLKSRRDLKVLEHFQARAGVLAPTRNSQAVHDDILIIQRCPFLHKQSACAAGEVGIVGWGGEQTVRLHAAGDSAYS</sequence>
<dbReference type="KEGG" id="ddh:Desde_1383"/>
<proteinExistence type="predicted"/>
<keyword evidence="2" id="KW-1185">Reference proteome</keyword>
<evidence type="ECO:0000313" key="1">
    <source>
        <dbReference type="EMBL" id="AFL99806.1"/>
    </source>
</evidence>
<protein>
    <submittedName>
        <fullName evidence="1">Uncharacterized protein</fullName>
    </submittedName>
</protein>
<dbReference type="AlphaFoldDB" id="I4A772"/>
<name>I4A772_DESDJ</name>
<reference evidence="2" key="1">
    <citation type="submission" date="2012-06" db="EMBL/GenBank/DDBJ databases">
        <title>Complete sequence of Desulfitobacterium dehalogenans ATCC 51507.</title>
        <authorList>
            <person name="Lucas S."/>
            <person name="Han J."/>
            <person name="Lapidus A."/>
            <person name="Cheng J.-F."/>
            <person name="Goodwin L."/>
            <person name="Pitluck S."/>
            <person name="Peters L."/>
            <person name="Ovchinnikova G."/>
            <person name="Teshima H."/>
            <person name="Detter J.C."/>
            <person name="Han C."/>
            <person name="Tapia R."/>
            <person name="Land M."/>
            <person name="Hauser L."/>
            <person name="Kyrpides N."/>
            <person name="Ivanova N."/>
            <person name="Pagani I."/>
            <person name="Kruse T."/>
            <person name="de Vos W.M."/>
            <person name="Smidt H."/>
            <person name="Woyke T."/>
        </authorList>
    </citation>
    <scope>NUCLEOTIDE SEQUENCE [LARGE SCALE GENOMIC DNA]</scope>
    <source>
        <strain evidence="2">ATCC 51507 / DSM 9161 / JW/IU-DC1</strain>
    </source>
</reference>
<dbReference type="EMBL" id="CP003348">
    <property type="protein sequence ID" value="AFL99806.1"/>
    <property type="molecule type" value="Genomic_DNA"/>
</dbReference>
<organism evidence="1 2">
    <name type="scientific">Desulfitobacterium dehalogenans (strain ATCC 51507 / DSM 9161 / JW/IU-DC1)</name>
    <dbReference type="NCBI Taxonomy" id="756499"/>
    <lineage>
        <taxon>Bacteria</taxon>
        <taxon>Bacillati</taxon>
        <taxon>Bacillota</taxon>
        <taxon>Clostridia</taxon>
        <taxon>Eubacteriales</taxon>
        <taxon>Desulfitobacteriaceae</taxon>
        <taxon>Desulfitobacterium</taxon>
    </lineage>
</organism>
<dbReference type="eggNOG" id="ENOG502ZSUF">
    <property type="taxonomic scope" value="Bacteria"/>
</dbReference>
<dbReference type="HOGENOM" id="CLU_2342179_0_0_9"/>
<gene>
    <name evidence="1" type="ordered locus">Desde_1383</name>
</gene>
<dbReference type="Proteomes" id="UP000006053">
    <property type="component" value="Chromosome"/>
</dbReference>
<accession>I4A772</accession>
<dbReference type="STRING" id="756499.Desde_1383"/>
<reference evidence="1 2" key="2">
    <citation type="journal article" date="2015" name="J. Bacteriol.">
        <title>Genomic, proteomic, and biochemical analysis of the organohalide respiratory pathway in Desulfitobacterium dehalogenans.</title>
        <authorList>
            <person name="Kruse T."/>
            <person name="van de Pas B.A."/>
            <person name="Atteia A."/>
            <person name="Krab K."/>
            <person name="Hagen W.R."/>
            <person name="Goodwin L."/>
            <person name="Chain P."/>
            <person name="Boeren S."/>
            <person name="Maphosa F."/>
            <person name="Schraa G."/>
            <person name="de Vos W.M."/>
            <person name="van der Oost J."/>
            <person name="Smidt H."/>
            <person name="Stams A.J."/>
        </authorList>
    </citation>
    <scope>NUCLEOTIDE SEQUENCE [LARGE SCALE GENOMIC DNA]</scope>
    <source>
        <strain evidence="2">ATCC 51507 / DSM 9161 / JW/IU-DC1</strain>
    </source>
</reference>